<dbReference type="InterPro" id="IPR011989">
    <property type="entry name" value="ARM-like"/>
</dbReference>
<evidence type="ECO:0000256" key="1">
    <source>
        <dbReference type="ARBA" id="ARBA00004123"/>
    </source>
</evidence>
<dbReference type="PANTHER" id="PTHR11223:SF2">
    <property type="entry name" value="EXPORTIN-1"/>
    <property type="match status" value="1"/>
</dbReference>
<dbReference type="Pfam" id="PF18784">
    <property type="entry name" value="CRM1_repeat_2"/>
    <property type="match status" value="1"/>
</dbReference>
<reference evidence="7" key="2">
    <citation type="submission" date="2021-01" db="EMBL/GenBank/DDBJ databases">
        <authorList>
            <person name="Schikora-Tamarit M.A."/>
        </authorList>
    </citation>
    <scope>NUCLEOTIDE SEQUENCE</scope>
    <source>
        <strain evidence="7">CBS6075</strain>
    </source>
</reference>
<dbReference type="GO" id="GO:0000055">
    <property type="term" value="P:ribosomal large subunit export from nucleus"/>
    <property type="evidence" value="ECO:0007669"/>
    <property type="project" value="TreeGrafter"/>
</dbReference>
<dbReference type="Pfam" id="PF18787">
    <property type="entry name" value="CRM1_repeat_3"/>
    <property type="match status" value="1"/>
</dbReference>
<dbReference type="InterPro" id="IPR040485">
    <property type="entry name" value="XPO1_repeat_3"/>
</dbReference>
<dbReference type="GO" id="GO:0031267">
    <property type="term" value="F:small GTPase binding"/>
    <property type="evidence" value="ECO:0007669"/>
    <property type="project" value="InterPro"/>
</dbReference>
<reference evidence="7" key="1">
    <citation type="journal article" date="2021" name="Open Biol.">
        <title>Shared evolutionary footprints suggest mitochondrial oxidative damage underlies multiple complex I losses in fungi.</title>
        <authorList>
            <person name="Schikora-Tamarit M.A."/>
            <person name="Marcet-Houben M."/>
            <person name="Nosek J."/>
            <person name="Gabaldon T."/>
        </authorList>
    </citation>
    <scope>NUCLEOTIDE SEQUENCE</scope>
    <source>
        <strain evidence="7">CBS6075</strain>
    </source>
</reference>
<dbReference type="GeneID" id="70237795"/>
<sequence>METILDFSKELDVKLLDSVVQAFYSGSGETQKQAQEILTKFQNHPDAWTRADQILQFSSDPQAKYIALSILDNLIKTKWKALPEDQRLGIRNFVASMIIVMCEDDAQFVSQKALIQKSDLTLVQIIKQDWPANWPNFIPELVQSSRAGFNVCENNMVILKLLSEEIFDFSAEQMTQAKAKSLKTRMCDEFSEIFKLCFEVLDKASKPSLIIATLKSLLRYIPWIPLGYIFETDLLNLLSSKFLPVEDFRSITLKCLTEVSQLIAPQYDEKFVTMFGLTTENLIKFIPIDIDLKKTYKYANSSDQEFLQDLAMYLVTFLSNHLAPLEQNTSLRELLLAAHQYLVNLSRIEERELFKTCLDYWTKLVSGLYQEIQTLPLQDASPLMQLQYNTRGGAPNPEILRNYNLRKNIYSDILSKLRVVMIENMVRPEEVLVVENDEGEIVREFVKESDTIQLYKSMREVLVYLTHLDINDTEAIMSAKLASQIDGSEWSWHNINTLCWAIGSISGSMDEEREKRFLVTVIKDLLSLTEMKRGKDNKAVVASNIMYIVGQYPRFLKAHWKFLKTVVNKLFEFMHETHEGVQDMACDTFIKITQKCKRHFVVQQQGETGPFIDEIIRNIQETTSDLQPQQVHTFYEACGTIISAQNSTQTRNKLLSDLMNLPNVAWRTVVQQAGEDPQLLSNSDIVKIIANIIKTNVAVCTPLGPGFYTQLGLIYVDMLSLYNAVSGLISEAVASDGLIATKTPKVRGWRTIKKEILILIETYISKADNQEEIVRDLVPNLLSAVLQDYKTNVPDARDAEVLNCLSTLVDKVGELIPDEIVLILANVFEVTLNMINKDFTEYPEHRVEFYKLLREIDLKGFNALVQFPPEAFQSFIDAILWAFKHNNREVENTGLTLCVELLKNIEDLGSNSFALGFYKNFYFPIISDIFYVLTDSDHKAGFRLQSQLLAKLIELVLENKITEPIYQKDSAPEGTPNSLYLKEYISNMLIGVFPQLNQEQVSTFMQALFSSYNQQNKFRGILRDFLVQIKEFGGDPTDYLFADDREQELVEKHKQAFERARLVGGLLKPSEMDE</sequence>
<evidence type="ECO:0000256" key="3">
    <source>
        <dbReference type="ARBA" id="ARBA00022448"/>
    </source>
</evidence>
<gene>
    <name evidence="7" type="ORF">OGAPHI_005831</name>
</gene>
<comment type="similarity">
    <text evidence="2">Belongs to the exportin family.</text>
</comment>
<dbReference type="Pfam" id="PF03810">
    <property type="entry name" value="IBN_N"/>
    <property type="match status" value="1"/>
</dbReference>
<evidence type="ECO:0000256" key="5">
    <source>
        <dbReference type="ARBA" id="ARBA00023242"/>
    </source>
</evidence>
<evidence type="ECO:0000313" key="7">
    <source>
        <dbReference type="EMBL" id="KAH3662579.1"/>
    </source>
</evidence>
<dbReference type="PANTHER" id="PTHR11223">
    <property type="entry name" value="EXPORTIN 1/5"/>
    <property type="match status" value="1"/>
</dbReference>
<dbReference type="InterPro" id="IPR045065">
    <property type="entry name" value="XPO1/5"/>
</dbReference>
<dbReference type="GO" id="GO:0005737">
    <property type="term" value="C:cytoplasm"/>
    <property type="evidence" value="ECO:0007669"/>
    <property type="project" value="TreeGrafter"/>
</dbReference>
<feature type="domain" description="Importin N-terminal" evidence="6">
    <location>
        <begin position="34"/>
        <end position="100"/>
    </location>
</feature>
<protein>
    <recommendedName>
        <fullName evidence="6">Importin N-terminal domain-containing protein</fullName>
    </recommendedName>
</protein>
<keyword evidence="8" id="KW-1185">Reference proteome</keyword>
<organism evidence="7 8">
    <name type="scientific">Ogataea philodendri</name>
    <dbReference type="NCBI Taxonomy" id="1378263"/>
    <lineage>
        <taxon>Eukaryota</taxon>
        <taxon>Fungi</taxon>
        <taxon>Dikarya</taxon>
        <taxon>Ascomycota</taxon>
        <taxon>Saccharomycotina</taxon>
        <taxon>Pichiomycetes</taxon>
        <taxon>Pichiales</taxon>
        <taxon>Pichiaceae</taxon>
        <taxon>Ogataea</taxon>
    </lineage>
</organism>
<proteinExistence type="inferred from homology"/>
<dbReference type="SMART" id="SM01102">
    <property type="entry name" value="CRM1_C"/>
    <property type="match status" value="1"/>
</dbReference>
<dbReference type="EMBL" id="JAEUBE010000378">
    <property type="protein sequence ID" value="KAH3662579.1"/>
    <property type="molecule type" value="Genomic_DNA"/>
</dbReference>
<evidence type="ECO:0000256" key="2">
    <source>
        <dbReference type="ARBA" id="ARBA00009466"/>
    </source>
</evidence>
<dbReference type="GO" id="GO:0005049">
    <property type="term" value="F:nuclear export signal receptor activity"/>
    <property type="evidence" value="ECO:0007669"/>
    <property type="project" value="InterPro"/>
</dbReference>
<dbReference type="Pfam" id="PF08767">
    <property type="entry name" value="CRM1_C"/>
    <property type="match status" value="1"/>
</dbReference>
<dbReference type="RefSeq" id="XP_046059668.1">
    <property type="nucleotide sequence ID" value="XM_046207055.1"/>
</dbReference>
<name>A0A9P8P0S6_9ASCO</name>
<dbReference type="SUPFAM" id="SSF48371">
    <property type="entry name" value="ARM repeat"/>
    <property type="match status" value="1"/>
</dbReference>
<dbReference type="OrthoDB" id="27218at2759"/>
<dbReference type="InterPro" id="IPR016024">
    <property type="entry name" value="ARM-type_fold"/>
</dbReference>
<evidence type="ECO:0000256" key="4">
    <source>
        <dbReference type="ARBA" id="ARBA00022927"/>
    </source>
</evidence>
<dbReference type="PROSITE" id="PS50166">
    <property type="entry name" value="IMPORTIN_B_NT"/>
    <property type="match status" value="1"/>
</dbReference>
<dbReference type="Proteomes" id="UP000769157">
    <property type="component" value="Unassembled WGS sequence"/>
</dbReference>
<dbReference type="AlphaFoldDB" id="A0A9P8P0S6"/>
<dbReference type="InterPro" id="IPR041235">
    <property type="entry name" value="Exp1_repeat_2"/>
</dbReference>
<evidence type="ECO:0000313" key="8">
    <source>
        <dbReference type="Proteomes" id="UP000769157"/>
    </source>
</evidence>
<dbReference type="InterPro" id="IPR041123">
    <property type="entry name" value="CRM1_repeat"/>
</dbReference>
<evidence type="ECO:0000259" key="6">
    <source>
        <dbReference type="PROSITE" id="PS50166"/>
    </source>
</evidence>
<comment type="subcellular location">
    <subcellularLocation>
        <location evidence="1">Nucleus</location>
    </subcellularLocation>
</comment>
<dbReference type="GO" id="GO:0006611">
    <property type="term" value="P:protein export from nucleus"/>
    <property type="evidence" value="ECO:0007669"/>
    <property type="project" value="InterPro"/>
</dbReference>
<dbReference type="SMART" id="SM00913">
    <property type="entry name" value="IBN_N"/>
    <property type="match status" value="1"/>
</dbReference>
<keyword evidence="4" id="KW-0653">Protein transport</keyword>
<dbReference type="GO" id="GO:0000056">
    <property type="term" value="P:ribosomal small subunit export from nucleus"/>
    <property type="evidence" value="ECO:0007669"/>
    <property type="project" value="TreeGrafter"/>
</dbReference>
<dbReference type="InterPro" id="IPR014877">
    <property type="entry name" value="XPO1_C_dom"/>
</dbReference>
<dbReference type="FunFam" id="1.25.10.10:FF:000490">
    <property type="entry name" value="CRM1p Major karyopherin"/>
    <property type="match status" value="1"/>
</dbReference>
<dbReference type="Gene3D" id="1.25.10.10">
    <property type="entry name" value="Leucine-rich Repeat Variant"/>
    <property type="match status" value="1"/>
</dbReference>
<keyword evidence="3" id="KW-0813">Transport</keyword>
<dbReference type="InterPro" id="IPR001494">
    <property type="entry name" value="Importin-beta_N"/>
</dbReference>
<keyword evidence="5" id="KW-0539">Nucleus</keyword>
<dbReference type="GO" id="GO:0005634">
    <property type="term" value="C:nucleus"/>
    <property type="evidence" value="ECO:0007669"/>
    <property type="project" value="UniProtKB-SubCell"/>
</dbReference>
<accession>A0A9P8P0S6</accession>
<dbReference type="GO" id="GO:0051170">
    <property type="term" value="P:import into nucleus"/>
    <property type="evidence" value="ECO:0007669"/>
    <property type="project" value="UniProtKB-ARBA"/>
</dbReference>
<dbReference type="Pfam" id="PF18777">
    <property type="entry name" value="CRM1_repeat"/>
    <property type="match status" value="1"/>
</dbReference>
<comment type="caution">
    <text evidence="7">The sequence shown here is derived from an EMBL/GenBank/DDBJ whole genome shotgun (WGS) entry which is preliminary data.</text>
</comment>
<dbReference type="Pfam" id="PF08389">
    <property type="entry name" value="Xpo1"/>
    <property type="match status" value="1"/>
</dbReference>
<dbReference type="InterPro" id="IPR013598">
    <property type="entry name" value="Exportin-1/Importin-b-like"/>
</dbReference>